<gene>
    <name evidence="1" type="ORF">HOP40_21110</name>
</gene>
<dbReference type="RefSeq" id="WP_172161200.1">
    <property type="nucleotide sequence ID" value="NZ_CP053564.1"/>
</dbReference>
<evidence type="ECO:0000313" key="1">
    <source>
        <dbReference type="EMBL" id="QJY47989.1"/>
    </source>
</evidence>
<dbReference type="AlphaFoldDB" id="A0A6M6JNH2"/>
<keyword evidence="2" id="KW-1185">Reference proteome</keyword>
<dbReference type="Proteomes" id="UP000505377">
    <property type="component" value="Chromosome"/>
</dbReference>
<dbReference type="KEGG" id="pbro:HOP40_21110"/>
<reference evidence="1 2" key="1">
    <citation type="submission" date="2020-05" db="EMBL/GenBank/DDBJ databases">
        <authorList>
            <person name="Mo P."/>
        </authorList>
    </citation>
    <scope>NUCLEOTIDE SEQUENCE [LARGE SCALE GENOMIC DNA]</scope>
    <source>
        <strain evidence="1 2">Gen01</strain>
    </source>
</reference>
<evidence type="ECO:0000313" key="2">
    <source>
        <dbReference type="Proteomes" id="UP000505377"/>
    </source>
</evidence>
<organism evidence="1 2">
    <name type="scientific">Pseudonocardia broussonetiae</name>
    <dbReference type="NCBI Taxonomy" id="2736640"/>
    <lineage>
        <taxon>Bacteria</taxon>
        <taxon>Bacillati</taxon>
        <taxon>Actinomycetota</taxon>
        <taxon>Actinomycetes</taxon>
        <taxon>Pseudonocardiales</taxon>
        <taxon>Pseudonocardiaceae</taxon>
        <taxon>Pseudonocardia</taxon>
    </lineage>
</organism>
<dbReference type="EMBL" id="CP053564">
    <property type="protein sequence ID" value="QJY47989.1"/>
    <property type="molecule type" value="Genomic_DNA"/>
</dbReference>
<proteinExistence type="predicted"/>
<protein>
    <submittedName>
        <fullName evidence="1">Uncharacterized protein</fullName>
    </submittedName>
</protein>
<sequence length="59" mass="6335">MIRNGTGREMADLLLDGAVIGGSRRRRRLPRDRSVCFPVVGVLTLRMVRGGAGGVPLTT</sequence>
<name>A0A6M6JNH2_9PSEU</name>
<accession>A0A6M6JNH2</accession>